<proteinExistence type="predicted"/>
<dbReference type="PANTHER" id="PTHR38681:SF1">
    <property type="entry name" value="RETROVIRUS-RELATED POL POLYPROTEIN FROM TRANSPOSON 412-LIKE PROTEIN"/>
    <property type="match status" value="1"/>
</dbReference>
<dbReference type="InterPro" id="IPR012337">
    <property type="entry name" value="RNaseH-like_sf"/>
</dbReference>
<dbReference type="SUPFAM" id="SSF53098">
    <property type="entry name" value="Ribonuclease H-like"/>
    <property type="match status" value="1"/>
</dbReference>
<comment type="caution">
    <text evidence="3">The sequence shown here is derived from an EMBL/GenBank/DDBJ whole genome shotgun (WGS) entry which is preliminary data.</text>
</comment>
<dbReference type="Proteomes" id="UP001549920">
    <property type="component" value="Unassembled WGS sequence"/>
</dbReference>
<feature type="compositionally biased region" description="Polar residues" evidence="1">
    <location>
        <begin position="245"/>
        <end position="267"/>
    </location>
</feature>
<accession>A0ABR3HSV2</accession>
<organism evidence="3 4">
    <name type="scientific">Loxostege sticticalis</name>
    <name type="common">Beet webworm moth</name>
    <dbReference type="NCBI Taxonomy" id="481309"/>
    <lineage>
        <taxon>Eukaryota</taxon>
        <taxon>Metazoa</taxon>
        <taxon>Ecdysozoa</taxon>
        <taxon>Arthropoda</taxon>
        <taxon>Hexapoda</taxon>
        <taxon>Insecta</taxon>
        <taxon>Pterygota</taxon>
        <taxon>Neoptera</taxon>
        <taxon>Endopterygota</taxon>
        <taxon>Lepidoptera</taxon>
        <taxon>Glossata</taxon>
        <taxon>Ditrysia</taxon>
        <taxon>Pyraloidea</taxon>
        <taxon>Crambidae</taxon>
        <taxon>Pyraustinae</taxon>
        <taxon>Loxostege</taxon>
    </lineage>
</organism>
<protein>
    <recommendedName>
        <fullName evidence="2">Integrase catalytic domain-containing protein</fullName>
    </recommendedName>
</protein>
<evidence type="ECO:0000256" key="1">
    <source>
        <dbReference type="SAM" id="MobiDB-lite"/>
    </source>
</evidence>
<sequence>MIDRATGWPEAIPLKDITAESVSEAVYSSWIVRFGCPLRITTDQGRQFESHLFTNLTKRLGITKIHTTAYHPQANGKIERWHRTLKSALMSRGNTEKWVNELPTVLLGLRASLRDDTEISAAELVYGTTLKLPGDFFETTTPNLDNDSFLHELRERIRNLSAVPQRKPREGKTFVHPALKSCEYVFVRCDHTTKPLTPPYTGPFKVMEHGEKYFKVMISDVIKTISIDRLKPAFIVHSDTEMQSTLPNKSQERVTNTLNPYNKNGNGVSDEETRTRSGRLIRRTVRFMH</sequence>
<feature type="domain" description="Integrase catalytic" evidence="2">
    <location>
        <begin position="1"/>
        <end position="141"/>
    </location>
</feature>
<dbReference type="PANTHER" id="PTHR38681">
    <property type="entry name" value="RETROVIRUS-RELATED POL POLYPROTEIN FROM TRANSPOSON 412-LIKE PROTEIN-RELATED"/>
    <property type="match status" value="1"/>
</dbReference>
<dbReference type="Gene3D" id="3.30.420.10">
    <property type="entry name" value="Ribonuclease H-like superfamily/Ribonuclease H"/>
    <property type="match status" value="1"/>
</dbReference>
<evidence type="ECO:0000313" key="4">
    <source>
        <dbReference type="Proteomes" id="UP001549920"/>
    </source>
</evidence>
<keyword evidence="4" id="KW-1185">Reference proteome</keyword>
<gene>
    <name evidence="3" type="ORF">ABMA27_003359</name>
</gene>
<name>A0ABR3HSV2_LOXSC</name>
<dbReference type="PROSITE" id="PS50994">
    <property type="entry name" value="INTEGRASE"/>
    <property type="match status" value="1"/>
</dbReference>
<evidence type="ECO:0000259" key="2">
    <source>
        <dbReference type="PROSITE" id="PS50994"/>
    </source>
</evidence>
<feature type="region of interest" description="Disordered" evidence="1">
    <location>
        <begin position="245"/>
        <end position="275"/>
    </location>
</feature>
<dbReference type="InterPro" id="IPR036397">
    <property type="entry name" value="RNaseH_sf"/>
</dbReference>
<reference evidence="3 4" key="1">
    <citation type="submission" date="2024-06" db="EMBL/GenBank/DDBJ databases">
        <title>A chromosome-level genome assembly of beet webworm, Loxostege sticticalis.</title>
        <authorList>
            <person name="Zhang Y."/>
        </authorList>
    </citation>
    <scope>NUCLEOTIDE SEQUENCE [LARGE SCALE GENOMIC DNA]</scope>
    <source>
        <strain evidence="3">AQ026</strain>
        <tissue evidence="3">Whole body</tissue>
    </source>
</reference>
<evidence type="ECO:0000313" key="3">
    <source>
        <dbReference type="EMBL" id="KAL0879644.1"/>
    </source>
</evidence>
<dbReference type="InterPro" id="IPR001584">
    <property type="entry name" value="Integrase_cat-core"/>
</dbReference>
<dbReference type="EMBL" id="JBEUOH010000014">
    <property type="protein sequence ID" value="KAL0879644.1"/>
    <property type="molecule type" value="Genomic_DNA"/>
</dbReference>